<evidence type="ECO:0000256" key="1">
    <source>
        <dbReference type="SAM" id="Phobius"/>
    </source>
</evidence>
<accession>A0A1W1XWR3</accession>
<keyword evidence="1" id="KW-0812">Transmembrane</keyword>
<evidence type="ECO:0000313" key="2">
    <source>
        <dbReference type="EMBL" id="SMC27958.1"/>
    </source>
</evidence>
<keyword evidence="1" id="KW-0472">Membrane</keyword>
<keyword evidence="1" id="KW-1133">Transmembrane helix</keyword>
<organism evidence="2 3">
    <name type="scientific">Andreprevotia lacus DSM 23236</name>
    <dbReference type="NCBI Taxonomy" id="1121001"/>
    <lineage>
        <taxon>Bacteria</taxon>
        <taxon>Pseudomonadati</taxon>
        <taxon>Pseudomonadota</taxon>
        <taxon>Betaproteobacteria</taxon>
        <taxon>Neisseriales</taxon>
        <taxon>Chitinibacteraceae</taxon>
        <taxon>Andreprevotia</taxon>
    </lineage>
</organism>
<dbReference type="AlphaFoldDB" id="A0A1W1XWR3"/>
<dbReference type="STRING" id="1121001.SAMN02745857_03054"/>
<reference evidence="2 3" key="1">
    <citation type="submission" date="2017-04" db="EMBL/GenBank/DDBJ databases">
        <authorList>
            <person name="Afonso C.L."/>
            <person name="Miller P.J."/>
            <person name="Scott M.A."/>
            <person name="Spackman E."/>
            <person name="Goraichik I."/>
            <person name="Dimitrov K.M."/>
            <person name="Suarez D.L."/>
            <person name="Swayne D.E."/>
        </authorList>
    </citation>
    <scope>NUCLEOTIDE SEQUENCE [LARGE SCALE GENOMIC DNA]</scope>
    <source>
        <strain evidence="2 3">DSM 23236</strain>
    </source>
</reference>
<gene>
    <name evidence="2" type="ORF">SAMN02745857_03054</name>
</gene>
<evidence type="ECO:0000313" key="3">
    <source>
        <dbReference type="Proteomes" id="UP000192761"/>
    </source>
</evidence>
<proteinExistence type="predicted"/>
<dbReference type="Proteomes" id="UP000192761">
    <property type="component" value="Unassembled WGS sequence"/>
</dbReference>
<protein>
    <submittedName>
        <fullName evidence="2">Uncharacterized protein</fullName>
    </submittedName>
</protein>
<dbReference type="EMBL" id="FWXD01000019">
    <property type="protein sequence ID" value="SMC27958.1"/>
    <property type="molecule type" value="Genomic_DNA"/>
</dbReference>
<name>A0A1W1XWR3_9NEIS</name>
<keyword evidence="3" id="KW-1185">Reference proteome</keyword>
<sequence length="157" mass="17100">MDFGGAVSTVITISRSPDKPPLVWSDIVALCANDASLQLRDECGVGCKLGKRELYINFENGALWTDDLPRNDAAFDAALARLMAMARALDAQCCDEAGEDLLATATPAKRTHPLLMVLTTLLMLLAAPLMLLVLLIRMPYAMLQIAMNTRGKPGRRR</sequence>
<feature type="transmembrane region" description="Helical" evidence="1">
    <location>
        <begin position="114"/>
        <end position="136"/>
    </location>
</feature>